<sequence>MSIVFWICFYVSLFSVLAVRFPNHNCDNYFTYDVMNGGKTYIGIFTPNNTGMIAFFWKAIFSSRGAYMDQVDFLNPYPSNEEWAVNVRSGKPAKMFVKFIDIEDELPMLTSLILNDVTLCVNPTYSPPSTTVILSRNESFFRISSLYNNVGKTLYTKISDRNYFANLTKKLSQITRPSGVEFKPRY</sequence>
<feature type="domain" description="Serine protease gd N-terminal" evidence="2">
    <location>
        <begin position="24"/>
        <end position="130"/>
    </location>
</feature>
<organism evidence="5">
    <name type="scientific">Drosophila rhopaloa</name>
    <name type="common">Fruit fly</name>
    <dbReference type="NCBI Taxonomy" id="1041015"/>
    <lineage>
        <taxon>Eukaryota</taxon>
        <taxon>Metazoa</taxon>
        <taxon>Ecdysozoa</taxon>
        <taxon>Arthropoda</taxon>
        <taxon>Hexapoda</taxon>
        <taxon>Insecta</taxon>
        <taxon>Pterygota</taxon>
        <taxon>Neoptera</taxon>
        <taxon>Endopterygota</taxon>
        <taxon>Diptera</taxon>
        <taxon>Brachycera</taxon>
        <taxon>Muscomorpha</taxon>
        <taxon>Ephydroidea</taxon>
        <taxon>Drosophilidae</taxon>
        <taxon>Drosophila</taxon>
        <taxon>Sophophora</taxon>
    </lineage>
</organism>
<gene>
    <name evidence="5" type="primary">LOC108044348</name>
    <name evidence="3" type="synonym">108044348</name>
</gene>
<dbReference type="InterPro" id="IPR031986">
    <property type="entry name" value="GD_N"/>
</dbReference>
<protein>
    <submittedName>
        <fullName evidence="5">Uncharacterized protein LOC108044348</fullName>
    </submittedName>
</protein>
<evidence type="ECO:0000313" key="3">
    <source>
        <dbReference type="EnsemblMetazoa" id="XP_016978828.1"/>
    </source>
</evidence>
<reference evidence="4" key="1">
    <citation type="journal article" date="2021" name="Elife">
        <title>Highly contiguous assemblies of 101 drosophilid genomes.</title>
        <authorList>
            <person name="Kim B.Y."/>
            <person name="Wang J.R."/>
            <person name="Miller D.E."/>
            <person name="Barmina O."/>
            <person name="Delaney E."/>
            <person name="Thompson A."/>
            <person name="Comeault A.A."/>
            <person name="Peede D."/>
            <person name="D'Agostino E.R."/>
            <person name="Pelaez J."/>
            <person name="Aguilar J.M."/>
            <person name="Haji D."/>
            <person name="Matsunaga T."/>
            <person name="Armstrong E.E."/>
            <person name="Zych M."/>
            <person name="Ogawa Y."/>
            <person name="Stamenkovic-Radak M."/>
            <person name="Jelic M."/>
            <person name="Veselinovic M.S."/>
            <person name="Tanaskovic M."/>
            <person name="Eric P."/>
            <person name="Gao J.J."/>
            <person name="Katoh T.K."/>
            <person name="Toda M.J."/>
            <person name="Watabe H."/>
            <person name="Watada M."/>
            <person name="Davis J.S."/>
            <person name="Moyle L.C."/>
            <person name="Manoli G."/>
            <person name="Bertolini E."/>
            <person name="Kostal V."/>
            <person name="Hawley R.S."/>
            <person name="Takahashi A."/>
            <person name="Jones C.D."/>
            <person name="Price D.K."/>
            <person name="Whiteman N."/>
            <person name="Kopp A."/>
            <person name="Matute D.R."/>
            <person name="Petrov D.A."/>
        </authorList>
    </citation>
    <scope>NUCLEOTIDE SEQUENCE [LARGE SCALE GENOMIC DNA]</scope>
</reference>
<keyword evidence="1" id="KW-0732">Signal</keyword>
<dbReference type="Pfam" id="PF16030">
    <property type="entry name" value="GD_N"/>
    <property type="match status" value="1"/>
</dbReference>
<feature type="signal peptide" evidence="1">
    <location>
        <begin position="1"/>
        <end position="18"/>
    </location>
</feature>
<accession>A0A6P4EUQ3</accession>
<keyword evidence="4" id="KW-1185">Reference proteome</keyword>
<dbReference type="GeneID" id="108044348"/>
<feature type="chain" id="PRO_5027996872" evidence="1">
    <location>
        <begin position="19"/>
        <end position="186"/>
    </location>
</feature>
<evidence type="ECO:0000259" key="2">
    <source>
        <dbReference type="Pfam" id="PF16030"/>
    </source>
</evidence>
<dbReference type="AlphaFoldDB" id="A0A6P4EUQ3"/>
<dbReference type="RefSeq" id="XP_016978828.1">
    <property type="nucleotide sequence ID" value="XM_017123339.1"/>
</dbReference>
<reference evidence="3" key="3">
    <citation type="submission" date="2025-05" db="UniProtKB">
        <authorList>
            <consortium name="EnsemblMetazoa"/>
        </authorList>
    </citation>
    <scope>IDENTIFICATION</scope>
</reference>
<dbReference type="Proteomes" id="UP001652680">
    <property type="component" value="Unassembled WGS sequence"/>
</dbReference>
<name>A0A6P4EUQ3_DRORH</name>
<evidence type="ECO:0000313" key="4">
    <source>
        <dbReference type="Proteomes" id="UP001652680"/>
    </source>
</evidence>
<dbReference type="EnsemblMetazoa" id="XM_017123339.2">
    <property type="protein sequence ID" value="XP_016978828.1"/>
    <property type="gene ID" value="LOC108044348"/>
</dbReference>
<reference evidence="5" key="2">
    <citation type="submission" date="2025-04" db="UniProtKB">
        <authorList>
            <consortium name="RefSeq"/>
        </authorList>
    </citation>
    <scope>IDENTIFICATION</scope>
</reference>
<evidence type="ECO:0000256" key="1">
    <source>
        <dbReference type="SAM" id="SignalP"/>
    </source>
</evidence>
<dbReference type="OrthoDB" id="7820987at2759"/>
<evidence type="ECO:0000313" key="5">
    <source>
        <dbReference type="RefSeq" id="XP_016978828.1"/>
    </source>
</evidence>
<proteinExistence type="predicted"/>